<evidence type="ECO:0000256" key="7">
    <source>
        <dbReference type="ARBA" id="ARBA00023310"/>
    </source>
</evidence>
<dbReference type="NCBIfam" id="NF004403">
    <property type="entry name" value="PRK05758.2-4"/>
    <property type="match status" value="1"/>
</dbReference>
<evidence type="ECO:0000256" key="3">
    <source>
        <dbReference type="ARBA" id="ARBA00022781"/>
    </source>
</evidence>
<dbReference type="Proteomes" id="UP000053797">
    <property type="component" value="Unassembled WGS sequence"/>
</dbReference>
<reference evidence="9 10" key="1">
    <citation type="journal article" date="2015" name="Int. J. Syst. Evol. Microbiol.">
        <title>Exiguobacterium enclense sp. nov., isolated from sediment.</title>
        <authorList>
            <person name="Dastager S.G."/>
            <person name="Mawlankar R."/>
            <person name="Sonalkar V.V."/>
            <person name="Thorat M.N."/>
            <person name="Mual P."/>
            <person name="Verma A."/>
            <person name="Krishnamurthi S."/>
            <person name="Tang S.K."/>
            <person name="Li W.J."/>
        </authorList>
    </citation>
    <scope>NUCLEOTIDE SEQUENCE [LARGE SCALE GENOMIC DNA]</scope>
    <source>
        <strain evidence="9 10">NIO-1109</strain>
    </source>
</reference>
<dbReference type="AlphaFoldDB" id="A0A0V8GHW5"/>
<keyword evidence="3 8" id="KW-0375">Hydrogen ion transport</keyword>
<dbReference type="GO" id="GO:0046933">
    <property type="term" value="F:proton-transporting ATP synthase activity, rotational mechanism"/>
    <property type="evidence" value="ECO:0007669"/>
    <property type="project" value="UniProtKB-UniRule"/>
</dbReference>
<evidence type="ECO:0000256" key="8">
    <source>
        <dbReference type="HAMAP-Rule" id="MF_01416"/>
    </source>
</evidence>
<evidence type="ECO:0000313" key="9">
    <source>
        <dbReference type="EMBL" id="KSU49895.1"/>
    </source>
</evidence>
<organism evidence="9 10">
    <name type="scientific">Exiguobacterium indicum</name>
    <dbReference type="NCBI Taxonomy" id="296995"/>
    <lineage>
        <taxon>Bacteria</taxon>
        <taxon>Bacillati</taxon>
        <taxon>Bacillota</taxon>
        <taxon>Bacilli</taxon>
        <taxon>Bacillales</taxon>
        <taxon>Bacillales Family XII. Incertae Sedis</taxon>
        <taxon>Exiguobacterium</taxon>
    </lineage>
</organism>
<sequence>MRDHVAGRYAKALFDLALEHHVLEQAEADVRTLGEVLHATPELASVLDNPSISAEELKQVLQTSFTGFNSIVLNTLLVMVENDRAAEIVTLPEHFIALLNEHRNVATAIVTSAYKLSDEELTKVKETFGQKSGKTLEVENVVDTRVIGGLRVQIGYTTYDGTIETKLTRLERELLKA</sequence>
<evidence type="ECO:0000256" key="6">
    <source>
        <dbReference type="ARBA" id="ARBA00023196"/>
    </source>
</evidence>
<evidence type="ECO:0000256" key="2">
    <source>
        <dbReference type="ARBA" id="ARBA00022448"/>
    </source>
</evidence>
<keyword evidence="7 8" id="KW-0066">ATP synthesis</keyword>
<dbReference type="SUPFAM" id="SSF47928">
    <property type="entry name" value="N-terminal domain of the delta subunit of the F1F0-ATP synthase"/>
    <property type="match status" value="1"/>
</dbReference>
<keyword evidence="6 8" id="KW-0139">CF(1)</keyword>
<name>A0A0V8GHW5_9BACL</name>
<keyword evidence="8" id="KW-1003">Cell membrane</keyword>
<protein>
    <recommendedName>
        <fullName evidence="8">ATP synthase subunit delta</fullName>
    </recommendedName>
    <alternativeName>
        <fullName evidence="8">ATP synthase F(1) sector subunit delta</fullName>
    </alternativeName>
    <alternativeName>
        <fullName evidence="8">F-type ATPase subunit delta</fullName>
        <shortName evidence="8">F-ATPase subunit delta</shortName>
    </alternativeName>
</protein>
<comment type="function">
    <text evidence="8">F(1)F(0) ATP synthase produces ATP from ADP in the presence of a proton or sodium gradient. F-type ATPases consist of two structural domains, F(1) containing the extramembraneous catalytic core and F(0) containing the membrane proton channel, linked together by a central stalk and a peripheral stalk. During catalysis, ATP synthesis in the catalytic domain of F(1) is coupled via a rotary mechanism of the central stalk subunits to proton translocation.</text>
</comment>
<dbReference type="PANTHER" id="PTHR11910">
    <property type="entry name" value="ATP SYNTHASE DELTA CHAIN"/>
    <property type="match status" value="1"/>
</dbReference>
<dbReference type="GO" id="GO:0045259">
    <property type="term" value="C:proton-transporting ATP synthase complex"/>
    <property type="evidence" value="ECO:0007669"/>
    <property type="project" value="UniProtKB-KW"/>
</dbReference>
<evidence type="ECO:0000313" key="10">
    <source>
        <dbReference type="Proteomes" id="UP000053797"/>
    </source>
</evidence>
<comment type="caution">
    <text evidence="9">The sequence shown here is derived from an EMBL/GenBank/DDBJ whole genome shotgun (WGS) entry which is preliminary data.</text>
</comment>
<keyword evidence="4 8" id="KW-0406">Ion transport</keyword>
<comment type="similarity">
    <text evidence="8">Belongs to the ATPase delta chain family.</text>
</comment>
<dbReference type="NCBIfam" id="TIGR01145">
    <property type="entry name" value="ATP_synt_delta"/>
    <property type="match status" value="1"/>
</dbReference>
<dbReference type="EMBL" id="LNQL01000001">
    <property type="protein sequence ID" value="KSU49895.1"/>
    <property type="molecule type" value="Genomic_DNA"/>
</dbReference>
<accession>A0A0V8GHW5</accession>
<dbReference type="GO" id="GO:0005886">
    <property type="term" value="C:plasma membrane"/>
    <property type="evidence" value="ECO:0007669"/>
    <property type="project" value="UniProtKB-SubCell"/>
</dbReference>
<gene>
    <name evidence="8" type="primary">atpH</name>
    <name evidence="9" type="ORF">AS033_00575</name>
</gene>
<dbReference type="PRINTS" id="PR00125">
    <property type="entry name" value="ATPASEDELTA"/>
</dbReference>
<proteinExistence type="inferred from homology"/>
<dbReference type="RefSeq" id="WP_050676947.1">
    <property type="nucleotide sequence ID" value="NZ_FMYN01000001.1"/>
</dbReference>
<evidence type="ECO:0000256" key="5">
    <source>
        <dbReference type="ARBA" id="ARBA00023136"/>
    </source>
</evidence>
<evidence type="ECO:0000256" key="4">
    <source>
        <dbReference type="ARBA" id="ARBA00023065"/>
    </source>
</evidence>
<keyword evidence="5 8" id="KW-0472">Membrane</keyword>
<dbReference type="Pfam" id="PF00213">
    <property type="entry name" value="OSCP"/>
    <property type="match status" value="1"/>
</dbReference>
<dbReference type="Gene3D" id="1.10.520.20">
    <property type="entry name" value="N-terminal domain of the delta subunit of the F1F0-ATP synthase"/>
    <property type="match status" value="1"/>
</dbReference>
<dbReference type="InterPro" id="IPR020781">
    <property type="entry name" value="ATPase_OSCP/d_CS"/>
</dbReference>
<comment type="subcellular location">
    <subcellularLocation>
        <location evidence="8">Cell membrane</location>
        <topology evidence="8">Peripheral membrane protein</topology>
    </subcellularLocation>
    <subcellularLocation>
        <location evidence="1">Membrane</location>
    </subcellularLocation>
</comment>
<dbReference type="InterPro" id="IPR026015">
    <property type="entry name" value="ATP_synth_OSCP/delta_N_sf"/>
</dbReference>
<comment type="function">
    <text evidence="8">This protein is part of the stalk that links CF(0) to CF(1). It either transmits conformational changes from CF(0) to CF(1) or is implicated in proton conduction.</text>
</comment>
<keyword evidence="2 8" id="KW-0813">Transport</keyword>
<dbReference type="InterPro" id="IPR000711">
    <property type="entry name" value="ATPase_OSCP/dsu"/>
</dbReference>
<dbReference type="PROSITE" id="PS00389">
    <property type="entry name" value="ATPASE_DELTA"/>
    <property type="match status" value="1"/>
</dbReference>
<evidence type="ECO:0000256" key="1">
    <source>
        <dbReference type="ARBA" id="ARBA00004370"/>
    </source>
</evidence>
<dbReference type="HAMAP" id="MF_01416">
    <property type="entry name" value="ATP_synth_delta_bact"/>
    <property type="match status" value="1"/>
</dbReference>
<dbReference type="OrthoDB" id="9802471at2"/>